<dbReference type="UCSC" id="ZK154.5">
    <property type="organism name" value="c. elegans"/>
</dbReference>
<dbReference type="InParanoid" id="Q94314"/>
<dbReference type="EMBL" id="BX284606">
    <property type="protein sequence ID" value="CCD67560.1"/>
    <property type="molecule type" value="Genomic_DNA"/>
</dbReference>
<reference evidence="2 3" key="1">
    <citation type="journal article" date="1998" name="Science">
        <title>Genome sequence of the nematode C. elegans: a platform for investigating biology.</title>
        <authorList>
            <consortium name="The C. elegans sequencing consortium"/>
            <person name="Sulson J.E."/>
            <person name="Waterston R."/>
        </authorList>
    </citation>
    <scope>NUCLEOTIDE SEQUENCE [LARGE SCALE GENOMIC DNA]</scope>
    <source>
        <strain evidence="2 3">Bristol N2</strain>
    </source>
</reference>
<feature type="compositionally biased region" description="Low complexity" evidence="1">
    <location>
        <begin position="630"/>
        <end position="642"/>
    </location>
</feature>
<feature type="compositionally biased region" description="Basic and acidic residues" evidence="1">
    <location>
        <begin position="35"/>
        <end position="47"/>
    </location>
</feature>
<feature type="compositionally biased region" description="Polar residues" evidence="1">
    <location>
        <begin position="707"/>
        <end position="716"/>
    </location>
</feature>
<sequence>MNSTEGDISATRKSSRTRLKRDFGTDFIDPTTVRISDKTNRTSDVKRKSQTQSPPLNLDVEEIKKELGEPIQVATDNVRRSDRQVKPSAKMVLVAECAKEIKFDVRDEDQAYNFDDEPEEGTSSSNSYVPTNVKVVKRKTPTMYAYSGSTIDHEKNKPKKAIIQPPPLLEIYSPVGLTAEEEQRLNDEALAKVAVIRAANVQKILEKRSLGKISTGGQAAAQDEEIFRYVTSNGNSELLNKMPNRGSFAKGIPLNNKPATSSSSNPKFVQLMNRTIAVPPSTSSRPPIPIFPVVTSAPRPNQRPLPHMAPKLPVKVFIPSLARKINSSAVPLRDPKIELKDPKAELKDSNTVLKGITIKPRFVIETPRPPFKKPKQEEQEHTNGEKKPEILDEPIIQDEPRTMRPHEHCAIFNNLSTPKPRHGENTTSIRTVTIMPKSMHLNKNGESAGPSLFATNKRPPSPPPVPQPPPIKRTENRTVVYKGADGKMLVKNKVVVVNQHQAQEKPANSTGFPRPIIPIPWPIRTRPLSDFEKYQRGKNKSYTTLPDNVASAKVVRSVNKPVDSQYVLASDKNINLHPNQPQLVLPLPQPIEEQLQTEVKEEPKDEGVKEEPLDDYEHVDNDQEQEKTASSTSPVITSIVVPRPSKEYRKRRMPEVHYERKSASPRQIFLGAEEPMKDSTIYQLKRFTVGTISLTEQKTVERIKQEIPSSECSTASLDGDGREKSFETGNDEVIDAEQIRQKEALAQKITINEYKILDYMKSEDFKKCLPLEKEVTEFGKVFMAPNVLANVPEFSDSLYWSKPDLYMDLTRIHRIKYYEANKTMNGYPIKSTKALGPPQFEKTKPPVRMSDAPVSVKDVVNKLIRKKPRLVEVVWNGITTQVPEEIVCHLCYDLMRLCMRRSNYRGEMREYPAYRCLRKGCQTFRSIKKQIDLNVKQGKLYSLGPGEASTSDLKTTSEEIVYMRPITAHTRPSARDLFEKNKSEPSESRYKVKTREEYMKENDEEEELAGETVSFEYFTENHAYQDPLGRYLEGSRSPTPDWEDDNESSSSNVVDYRSLAKYNSKHLPSSLLAAHGIQIESQLVKEVKIEQEMLMEEKKPESLLL</sequence>
<dbReference type="KEGG" id="cel:CELE_ZK154.5"/>
<dbReference type="Proteomes" id="UP000001940">
    <property type="component" value="Chromosome X"/>
</dbReference>
<dbReference type="WormBase" id="ZK154.5">
    <property type="protein sequence ID" value="CE28177"/>
    <property type="gene ID" value="WBGene00022667"/>
</dbReference>
<dbReference type="Bgee" id="WBGene00022667">
    <property type="expression patterns" value="Expressed in pharyngeal muscle cell (C elegans) and 4 other cell types or tissues"/>
</dbReference>
<dbReference type="HOGENOM" id="CLU_300387_0_0_1"/>
<evidence type="ECO:0000313" key="2">
    <source>
        <dbReference type="EMBL" id="CCD67560.1"/>
    </source>
</evidence>
<feature type="compositionally biased region" description="Pro residues" evidence="1">
    <location>
        <begin position="459"/>
        <end position="471"/>
    </location>
</feature>
<feature type="compositionally biased region" description="Basic and acidic residues" evidence="1">
    <location>
        <begin position="374"/>
        <end position="390"/>
    </location>
</feature>
<dbReference type="PaxDb" id="6239-ZK154.5"/>
<keyword evidence="3" id="KW-1185">Reference proteome</keyword>
<protein>
    <submittedName>
        <fullName evidence="2">Flocculation protein FLO11-like</fullName>
    </submittedName>
</protein>
<feature type="region of interest" description="Disordered" evidence="1">
    <location>
        <begin position="1"/>
        <end position="56"/>
    </location>
</feature>
<dbReference type="PeptideAtlas" id="Q94314"/>
<name>Q94314_CAEEL</name>
<feature type="region of interest" description="Disordered" evidence="1">
    <location>
        <begin position="366"/>
        <end position="392"/>
    </location>
</feature>
<proteinExistence type="evidence at protein level"/>
<feature type="region of interest" description="Disordered" evidence="1">
    <location>
        <begin position="598"/>
        <end position="660"/>
    </location>
</feature>
<evidence type="ECO:0000313" key="3">
    <source>
        <dbReference type="Proteomes" id="UP000001940"/>
    </source>
</evidence>
<accession>Q94314</accession>
<evidence type="ECO:0000256" key="1">
    <source>
        <dbReference type="SAM" id="MobiDB-lite"/>
    </source>
</evidence>
<dbReference type="AlphaFoldDB" id="Q94314"/>
<feature type="region of interest" description="Disordered" evidence="1">
    <location>
        <begin position="705"/>
        <end position="725"/>
    </location>
</feature>
<dbReference type="GeneID" id="181039"/>
<keyword evidence="5" id="KW-1267">Proteomics identification</keyword>
<feature type="region of interest" description="Disordered" evidence="1">
    <location>
        <begin position="1028"/>
        <end position="1050"/>
    </location>
</feature>
<evidence type="ECO:0007829" key="5">
    <source>
        <dbReference type="PeptideAtlas" id="Q94314"/>
    </source>
</evidence>
<evidence type="ECO:0000313" key="4">
    <source>
        <dbReference type="WormBase" id="ZK154.5"/>
    </source>
</evidence>
<dbReference type="AGR" id="WB:WBGene00022667"/>
<dbReference type="FunCoup" id="Q94314">
    <property type="interactions" value="1449"/>
</dbReference>
<dbReference type="RefSeq" id="NP_509316.1">
    <property type="nucleotide sequence ID" value="NM_076915.4"/>
</dbReference>
<dbReference type="CTD" id="181039"/>
<dbReference type="OrthoDB" id="5877919at2759"/>
<organism evidence="2 3">
    <name type="scientific">Caenorhabditis elegans</name>
    <dbReference type="NCBI Taxonomy" id="6239"/>
    <lineage>
        <taxon>Eukaryota</taxon>
        <taxon>Metazoa</taxon>
        <taxon>Ecdysozoa</taxon>
        <taxon>Nematoda</taxon>
        <taxon>Chromadorea</taxon>
        <taxon>Rhabditida</taxon>
        <taxon>Rhabditina</taxon>
        <taxon>Rhabditomorpha</taxon>
        <taxon>Rhabditoidea</taxon>
        <taxon>Rhabditidae</taxon>
        <taxon>Peloderinae</taxon>
        <taxon>Caenorhabditis</taxon>
    </lineage>
</organism>
<feature type="region of interest" description="Disordered" evidence="1">
    <location>
        <begin position="443"/>
        <end position="473"/>
    </location>
</feature>
<dbReference type="eggNOG" id="ENOG502TCH5">
    <property type="taxonomic scope" value="Eukaryota"/>
</dbReference>
<feature type="compositionally biased region" description="Basic and acidic residues" evidence="1">
    <location>
        <begin position="598"/>
        <end position="627"/>
    </location>
</feature>
<dbReference type="PIR" id="T25985">
    <property type="entry name" value="T25985"/>
</dbReference>
<gene>
    <name evidence="2" type="ORF">CELE_ZK154.5</name>
    <name evidence="2 4" type="ORF">ZK154.5</name>
</gene>
<dbReference type="OMA" id="CERASYG"/>